<proteinExistence type="predicted"/>
<feature type="domain" description="Protein kinase" evidence="11">
    <location>
        <begin position="24"/>
        <end position="292"/>
    </location>
</feature>
<evidence type="ECO:0000256" key="3">
    <source>
        <dbReference type="ARBA" id="ARBA00022679"/>
    </source>
</evidence>
<dbReference type="InterPro" id="IPR008271">
    <property type="entry name" value="Ser/Thr_kinase_AS"/>
</dbReference>
<keyword evidence="6 9" id="KW-0067">ATP-binding</keyword>
<name>A0AAV5QLZ7_9ASCO</name>
<evidence type="ECO:0000256" key="7">
    <source>
        <dbReference type="ARBA" id="ARBA00047899"/>
    </source>
</evidence>
<dbReference type="GO" id="GO:0007095">
    <property type="term" value="P:mitotic G2 DNA damage checkpoint signaling"/>
    <property type="evidence" value="ECO:0007669"/>
    <property type="project" value="TreeGrafter"/>
</dbReference>
<dbReference type="PROSITE" id="PS00108">
    <property type="entry name" value="PROTEIN_KINASE_ST"/>
    <property type="match status" value="1"/>
</dbReference>
<gene>
    <name evidence="12" type="ORF">DASC09_032080</name>
</gene>
<dbReference type="SMART" id="SM00220">
    <property type="entry name" value="S_TKc"/>
    <property type="match status" value="1"/>
</dbReference>
<dbReference type="InterPro" id="IPR000719">
    <property type="entry name" value="Prot_kinase_dom"/>
</dbReference>
<evidence type="ECO:0000256" key="6">
    <source>
        <dbReference type="ARBA" id="ARBA00022840"/>
    </source>
</evidence>
<keyword evidence="5 12" id="KW-0418">Kinase</keyword>
<evidence type="ECO:0000313" key="12">
    <source>
        <dbReference type="EMBL" id="GMM35883.1"/>
    </source>
</evidence>
<evidence type="ECO:0000256" key="1">
    <source>
        <dbReference type="ARBA" id="ARBA00012513"/>
    </source>
</evidence>
<dbReference type="PROSITE" id="PS50011">
    <property type="entry name" value="PROTEIN_KINASE_DOM"/>
    <property type="match status" value="1"/>
</dbReference>
<dbReference type="Pfam" id="PF00069">
    <property type="entry name" value="Pkinase"/>
    <property type="match status" value="1"/>
</dbReference>
<dbReference type="GO" id="GO:0035861">
    <property type="term" value="C:site of double-strand break"/>
    <property type="evidence" value="ECO:0007669"/>
    <property type="project" value="TreeGrafter"/>
</dbReference>
<dbReference type="InterPro" id="IPR011009">
    <property type="entry name" value="Kinase-like_dom_sf"/>
</dbReference>
<evidence type="ECO:0000256" key="2">
    <source>
        <dbReference type="ARBA" id="ARBA00022527"/>
    </source>
</evidence>
<evidence type="ECO:0000256" key="5">
    <source>
        <dbReference type="ARBA" id="ARBA00022777"/>
    </source>
</evidence>
<feature type="region of interest" description="Disordered" evidence="10">
    <location>
        <begin position="350"/>
        <end position="372"/>
    </location>
</feature>
<reference evidence="12 13" key="1">
    <citation type="journal article" date="2023" name="Elife">
        <title>Identification of key yeast species and microbe-microbe interactions impacting larval growth of Drosophila in the wild.</title>
        <authorList>
            <person name="Mure A."/>
            <person name="Sugiura Y."/>
            <person name="Maeda R."/>
            <person name="Honda K."/>
            <person name="Sakurai N."/>
            <person name="Takahashi Y."/>
            <person name="Watada M."/>
            <person name="Katoh T."/>
            <person name="Gotoh A."/>
            <person name="Gotoh Y."/>
            <person name="Taniguchi I."/>
            <person name="Nakamura K."/>
            <person name="Hayashi T."/>
            <person name="Katayama T."/>
            <person name="Uemura T."/>
            <person name="Hattori Y."/>
        </authorList>
    </citation>
    <scope>NUCLEOTIDE SEQUENCE [LARGE SCALE GENOMIC DNA]</scope>
    <source>
        <strain evidence="12 13">SC-9</strain>
    </source>
</reference>
<feature type="binding site" evidence="9">
    <location>
        <position position="54"/>
    </location>
    <ligand>
        <name>ATP</name>
        <dbReference type="ChEBI" id="CHEBI:30616"/>
    </ligand>
</feature>
<dbReference type="EMBL" id="BTFZ01000011">
    <property type="protein sequence ID" value="GMM35883.1"/>
    <property type="molecule type" value="Genomic_DNA"/>
</dbReference>
<dbReference type="FunFam" id="1.10.510.10:FF:000571">
    <property type="entry name" value="Maternal embryonic leucine zipper kinase"/>
    <property type="match status" value="1"/>
</dbReference>
<keyword evidence="13" id="KW-1185">Reference proteome</keyword>
<evidence type="ECO:0000313" key="13">
    <source>
        <dbReference type="Proteomes" id="UP001360560"/>
    </source>
</evidence>
<dbReference type="RefSeq" id="XP_064852879.1">
    <property type="nucleotide sequence ID" value="XM_064996807.1"/>
</dbReference>
<dbReference type="EC" id="2.7.11.1" evidence="1"/>
<evidence type="ECO:0000256" key="8">
    <source>
        <dbReference type="ARBA" id="ARBA00048679"/>
    </source>
</evidence>
<evidence type="ECO:0000256" key="10">
    <source>
        <dbReference type="SAM" id="MobiDB-lite"/>
    </source>
</evidence>
<dbReference type="GO" id="GO:0005634">
    <property type="term" value="C:nucleus"/>
    <property type="evidence" value="ECO:0007669"/>
    <property type="project" value="TreeGrafter"/>
</dbReference>
<organism evidence="12 13">
    <name type="scientific">Saccharomycopsis crataegensis</name>
    <dbReference type="NCBI Taxonomy" id="43959"/>
    <lineage>
        <taxon>Eukaryota</taxon>
        <taxon>Fungi</taxon>
        <taxon>Dikarya</taxon>
        <taxon>Ascomycota</taxon>
        <taxon>Saccharomycotina</taxon>
        <taxon>Saccharomycetes</taxon>
        <taxon>Saccharomycopsidaceae</taxon>
        <taxon>Saccharomycopsis</taxon>
    </lineage>
</organism>
<dbReference type="Gene3D" id="1.10.510.10">
    <property type="entry name" value="Transferase(Phosphotransferase) domain 1"/>
    <property type="match status" value="1"/>
</dbReference>
<evidence type="ECO:0000256" key="4">
    <source>
        <dbReference type="ARBA" id="ARBA00022741"/>
    </source>
</evidence>
<comment type="catalytic activity">
    <reaction evidence="8">
        <text>L-seryl-[protein] + ATP = O-phospho-L-seryl-[protein] + ADP + H(+)</text>
        <dbReference type="Rhea" id="RHEA:17989"/>
        <dbReference type="Rhea" id="RHEA-COMP:9863"/>
        <dbReference type="Rhea" id="RHEA-COMP:11604"/>
        <dbReference type="ChEBI" id="CHEBI:15378"/>
        <dbReference type="ChEBI" id="CHEBI:29999"/>
        <dbReference type="ChEBI" id="CHEBI:30616"/>
        <dbReference type="ChEBI" id="CHEBI:83421"/>
        <dbReference type="ChEBI" id="CHEBI:456216"/>
        <dbReference type="EC" id="2.7.11.1"/>
    </reaction>
</comment>
<dbReference type="SUPFAM" id="SSF56112">
    <property type="entry name" value="Protein kinase-like (PK-like)"/>
    <property type="match status" value="1"/>
</dbReference>
<evidence type="ECO:0000259" key="11">
    <source>
        <dbReference type="PROSITE" id="PS50011"/>
    </source>
</evidence>
<dbReference type="GeneID" id="90073858"/>
<dbReference type="PROSITE" id="PS00107">
    <property type="entry name" value="PROTEIN_KINASE_ATP"/>
    <property type="match status" value="1"/>
</dbReference>
<dbReference type="GO" id="GO:0005524">
    <property type="term" value="F:ATP binding"/>
    <property type="evidence" value="ECO:0007669"/>
    <property type="project" value="UniProtKB-UniRule"/>
</dbReference>
<keyword evidence="2 12" id="KW-0723">Serine/threonine-protein kinase</keyword>
<dbReference type="Proteomes" id="UP001360560">
    <property type="component" value="Unassembled WGS sequence"/>
</dbReference>
<comment type="catalytic activity">
    <reaction evidence="7">
        <text>L-threonyl-[protein] + ATP = O-phospho-L-threonyl-[protein] + ADP + H(+)</text>
        <dbReference type="Rhea" id="RHEA:46608"/>
        <dbReference type="Rhea" id="RHEA-COMP:11060"/>
        <dbReference type="Rhea" id="RHEA-COMP:11605"/>
        <dbReference type="ChEBI" id="CHEBI:15378"/>
        <dbReference type="ChEBI" id="CHEBI:30013"/>
        <dbReference type="ChEBI" id="CHEBI:30616"/>
        <dbReference type="ChEBI" id="CHEBI:61977"/>
        <dbReference type="ChEBI" id="CHEBI:456216"/>
        <dbReference type="EC" id="2.7.11.1"/>
    </reaction>
</comment>
<dbReference type="AlphaFoldDB" id="A0AAV5QLZ7"/>
<comment type="caution">
    <text evidence="12">The sequence shown here is derived from an EMBL/GenBank/DDBJ whole genome shotgun (WGS) entry which is preliminary data.</text>
</comment>
<dbReference type="PANTHER" id="PTHR43895">
    <property type="entry name" value="CALCIUM/CALMODULIN-DEPENDENT PROTEIN KINASE KINASE-RELATED"/>
    <property type="match status" value="1"/>
</dbReference>
<dbReference type="GO" id="GO:0005737">
    <property type="term" value="C:cytoplasm"/>
    <property type="evidence" value="ECO:0007669"/>
    <property type="project" value="TreeGrafter"/>
</dbReference>
<dbReference type="InterPro" id="IPR017441">
    <property type="entry name" value="Protein_kinase_ATP_BS"/>
</dbReference>
<dbReference type="PANTHER" id="PTHR43895:SF32">
    <property type="entry name" value="SERINE_THREONINE-PROTEIN KINASE CHK1"/>
    <property type="match status" value="1"/>
</dbReference>
<keyword evidence="4 9" id="KW-0547">Nucleotide-binding</keyword>
<dbReference type="GO" id="GO:0004674">
    <property type="term" value="F:protein serine/threonine kinase activity"/>
    <property type="evidence" value="ECO:0007669"/>
    <property type="project" value="UniProtKB-KW"/>
</dbReference>
<protein>
    <recommendedName>
        <fullName evidence="1">non-specific serine/threonine protein kinase</fullName>
        <ecNumber evidence="1">2.7.11.1</ecNumber>
    </recommendedName>
</protein>
<keyword evidence="3" id="KW-0808">Transferase</keyword>
<sequence>MSTEKPSETQTSSNTPETTQIKGVVQGKVIGQGTFAYVKFAYLKKNPSRTFAIKFINRAKCRSMGLTDDDMSKEVMIHKNCSGHPHIIQLLDIGSDKRFIWMILEYASSGDLFDKIEPDVGLEEDVAHFYFKQYVGAMSFLHSRGISHRDIKPENILLDKNGDLKLADFGLACVFRKKNGDKRFQSKACGSPPYMAPEIAKIDTQKGYDPEMVDVWSSGVLLYVLLTGETLWDEPTDFDPDFKYYLENTNKIDLCYPWSKLSVEVVALLKSILKFDAKDRFSFEKIRKHPWVNRDNKLANSKGLCDDPRILVKKLIARMKVDLGDDEFMRVTQQATQMSQMIADLGKKTATSQPTAPKARMFSGSNPHKNNGDDKDGVFALPALAATKSKPGFAASQQEFTEHSKRLEKKLDRRDSDLLRFQMISKDPAILQFINASDRRNMFSLQAKMQSPQYTSKQNCDDGESDPKRRRIAVVEDFFVQAQRLTRFFSILPIESLLEILLDSLHQMGISIPITDETLLKITEKECLPKIKAAKKLTGSDEYQYATIKIDTMDSRKGSMKGYIRITKIGNITLKKVTFDKFKGDPLQWRSFFKKVTVLSREAVYVDQSLK</sequence>
<evidence type="ECO:0000256" key="9">
    <source>
        <dbReference type="PROSITE-ProRule" id="PRU10141"/>
    </source>
</evidence>
<accession>A0AAV5QLZ7</accession>